<sequence>MKFLIVFVCLLHGSLQQQNLYRQTIIQRNENNANKNNIEDIRYSYLNGVQPEYKDLHNNVEINNKQIYNQVSEEEEETSETENENQYAINTPEEKDDGDDDNNNKNYIKKMAEQLLLARQRVPILSDYQRNILKQDPLVQKYVFGPKEQSTTRPTVKRSRSKQKETIKNSEISSQNLNPSSKSSSATSRSGNGGGRRGVGASPSRRANIQEQKYGIQMNSDNSNQGSELQYVTVPPPVLPTQQLTSKVQLIPNSQPYVIYNLEESQKQPQVHAIPILTPVNYNINLQPTVTPVYHHEHEHKLEDDDGHHHASPKYKYMYNVKDYEKDTHFGHMESRSDDTTYGHYFVQLPDGRIETVNYWADKSGYHANVEFRGRAIHPHQHHHLNQETEFNSIH</sequence>
<dbReference type="GO" id="GO:0031012">
    <property type="term" value="C:extracellular matrix"/>
    <property type="evidence" value="ECO:0007669"/>
    <property type="project" value="TreeGrafter"/>
</dbReference>
<dbReference type="CTD" id="8239487"/>
<accession>E0VEY4</accession>
<evidence type="ECO:0000256" key="4">
    <source>
        <dbReference type="SAM" id="SignalP"/>
    </source>
</evidence>
<reference evidence="6" key="3">
    <citation type="submission" date="2020-05" db="UniProtKB">
        <authorList>
            <consortium name="EnsemblMetazoa"/>
        </authorList>
    </citation>
    <scope>IDENTIFICATION</scope>
    <source>
        <strain evidence="6">USDA</strain>
    </source>
</reference>
<dbReference type="EMBL" id="AAZO01001699">
    <property type="status" value="NOT_ANNOTATED_CDS"/>
    <property type="molecule type" value="Genomic_DNA"/>
</dbReference>
<dbReference type="KEGG" id="phu:Phum_PHUM146730"/>
<dbReference type="HOGENOM" id="CLU_698907_0_0_1"/>
<dbReference type="PANTHER" id="PTHR12236:SF79">
    <property type="entry name" value="CUTICULAR PROTEIN 50CB-RELATED"/>
    <property type="match status" value="1"/>
</dbReference>
<evidence type="ECO:0000256" key="1">
    <source>
        <dbReference type="ARBA" id="ARBA00022460"/>
    </source>
</evidence>
<dbReference type="InterPro" id="IPR031311">
    <property type="entry name" value="CHIT_BIND_RR_consensus"/>
</dbReference>
<protein>
    <submittedName>
        <fullName evidence="5 6">Structural constituent of cuticle, putative</fullName>
    </submittedName>
</protein>
<dbReference type="PROSITE" id="PS51155">
    <property type="entry name" value="CHIT_BIND_RR_2"/>
    <property type="match status" value="1"/>
</dbReference>
<dbReference type="Pfam" id="PF00379">
    <property type="entry name" value="Chitin_bind_4"/>
    <property type="match status" value="1"/>
</dbReference>
<keyword evidence="4" id="KW-0732">Signal</keyword>
<evidence type="ECO:0000313" key="7">
    <source>
        <dbReference type="Proteomes" id="UP000009046"/>
    </source>
</evidence>
<organism>
    <name type="scientific">Pediculus humanus subsp. corporis</name>
    <name type="common">Body louse</name>
    <dbReference type="NCBI Taxonomy" id="121224"/>
    <lineage>
        <taxon>Eukaryota</taxon>
        <taxon>Metazoa</taxon>
        <taxon>Ecdysozoa</taxon>
        <taxon>Arthropoda</taxon>
        <taxon>Hexapoda</taxon>
        <taxon>Insecta</taxon>
        <taxon>Pterygota</taxon>
        <taxon>Neoptera</taxon>
        <taxon>Paraneoptera</taxon>
        <taxon>Psocodea</taxon>
        <taxon>Troctomorpha</taxon>
        <taxon>Phthiraptera</taxon>
        <taxon>Anoplura</taxon>
        <taxon>Pediculidae</taxon>
        <taxon>Pediculus</taxon>
    </lineage>
</organism>
<dbReference type="EnsemblMetazoa" id="PHUM146730-RA">
    <property type="protein sequence ID" value="PHUM146730-PA"/>
    <property type="gene ID" value="PHUM146730"/>
</dbReference>
<dbReference type="PANTHER" id="PTHR12236">
    <property type="entry name" value="STRUCTURAL CONTITUENT OF CUTICLE"/>
    <property type="match status" value="1"/>
</dbReference>
<feature type="compositionally biased region" description="Low complexity" evidence="3">
    <location>
        <begin position="180"/>
        <end position="190"/>
    </location>
</feature>
<dbReference type="GeneID" id="8239487"/>
<feature type="region of interest" description="Disordered" evidence="3">
    <location>
        <begin position="71"/>
        <end position="105"/>
    </location>
</feature>
<dbReference type="STRING" id="121224.E0VEY4"/>
<evidence type="ECO:0000313" key="5">
    <source>
        <dbReference type="EMBL" id="EEB11958.1"/>
    </source>
</evidence>
<evidence type="ECO:0000313" key="6">
    <source>
        <dbReference type="EnsemblMetazoa" id="PHUM146730-PA"/>
    </source>
</evidence>
<feature type="region of interest" description="Disordered" evidence="3">
    <location>
        <begin position="144"/>
        <end position="206"/>
    </location>
</feature>
<feature type="compositionally biased region" description="Acidic residues" evidence="3">
    <location>
        <begin position="72"/>
        <end position="83"/>
    </location>
</feature>
<feature type="chain" id="PRO_5011412506" evidence="4">
    <location>
        <begin position="17"/>
        <end position="395"/>
    </location>
</feature>
<gene>
    <name evidence="6" type="primary">8239487</name>
    <name evidence="5" type="ORF">Phum_PHUM146730</name>
</gene>
<dbReference type="GO" id="GO:0005615">
    <property type="term" value="C:extracellular space"/>
    <property type="evidence" value="ECO:0007669"/>
    <property type="project" value="TreeGrafter"/>
</dbReference>
<dbReference type="VEuPathDB" id="VectorBase:PHUM146730"/>
<name>E0VEY4_PEDHC</name>
<dbReference type="PROSITE" id="PS00233">
    <property type="entry name" value="CHIT_BIND_RR_1"/>
    <property type="match status" value="1"/>
</dbReference>
<dbReference type="OrthoDB" id="6595597at2759"/>
<reference evidence="5" key="1">
    <citation type="submission" date="2007-04" db="EMBL/GenBank/DDBJ databases">
        <title>Annotation of Pediculus humanus corporis strain USDA.</title>
        <authorList>
            <person name="Kirkness E."/>
            <person name="Hannick L."/>
            <person name="Hass B."/>
            <person name="Bruggner R."/>
            <person name="Lawson D."/>
            <person name="Bidwell S."/>
            <person name="Joardar V."/>
            <person name="Caler E."/>
            <person name="Walenz B."/>
            <person name="Inman J."/>
            <person name="Schobel S."/>
            <person name="Galinsky K."/>
            <person name="Amedeo P."/>
            <person name="Strausberg R."/>
        </authorList>
    </citation>
    <scope>NUCLEOTIDE SEQUENCE</scope>
    <source>
        <strain evidence="5">USDA</strain>
    </source>
</reference>
<evidence type="ECO:0000256" key="3">
    <source>
        <dbReference type="SAM" id="MobiDB-lite"/>
    </source>
</evidence>
<dbReference type="InterPro" id="IPR000618">
    <property type="entry name" value="Insect_cuticle"/>
</dbReference>
<dbReference type="AlphaFoldDB" id="E0VEY4"/>
<dbReference type="Proteomes" id="UP000009046">
    <property type="component" value="Unassembled WGS sequence"/>
</dbReference>
<feature type="signal peptide" evidence="4">
    <location>
        <begin position="1"/>
        <end position="16"/>
    </location>
</feature>
<dbReference type="GO" id="GO:0042302">
    <property type="term" value="F:structural constituent of cuticle"/>
    <property type="evidence" value="ECO:0007669"/>
    <property type="project" value="UniProtKB-UniRule"/>
</dbReference>
<dbReference type="InParanoid" id="E0VEY4"/>
<evidence type="ECO:0000256" key="2">
    <source>
        <dbReference type="PROSITE-ProRule" id="PRU00497"/>
    </source>
</evidence>
<keyword evidence="1 2" id="KW-0193">Cuticle</keyword>
<reference evidence="5" key="2">
    <citation type="submission" date="2007-04" db="EMBL/GenBank/DDBJ databases">
        <title>The genome of the human body louse.</title>
        <authorList>
            <consortium name="The Human Body Louse Genome Consortium"/>
            <person name="Kirkness E."/>
            <person name="Walenz B."/>
            <person name="Hass B."/>
            <person name="Bruggner R."/>
            <person name="Strausberg R."/>
        </authorList>
    </citation>
    <scope>NUCLEOTIDE SEQUENCE</scope>
    <source>
        <strain evidence="5">USDA</strain>
    </source>
</reference>
<keyword evidence="7" id="KW-1185">Reference proteome</keyword>
<feature type="compositionally biased region" description="Polar residues" evidence="3">
    <location>
        <begin position="169"/>
        <end position="179"/>
    </location>
</feature>
<proteinExistence type="predicted"/>
<dbReference type="InterPro" id="IPR051217">
    <property type="entry name" value="Insect_Cuticle_Struc_Prot"/>
</dbReference>
<dbReference type="EMBL" id="DS235100">
    <property type="protein sequence ID" value="EEB11958.1"/>
    <property type="molecule type" value="Genomic_DNA"/>
</dbReference>
<dbReference type="RefSeq" id="XP_002424696.1">
    <property type="nucleotide sequence ID" value="XM_002424651.1"/>
</dbReference>